<feature type="transmembrane region" description="Helical" evidence="2">
    <location>
        <begin position="166"/>
        <end position="188"/>
    </location>
</feature>
<organism evidence="3 4">
    <name type="scientific">Monascus purpureus</name>
    <name type="common">Red mold</name>
    <name type="synonym">Monascus anka</name>
    <dbReference type="NCBI Taxonomy" id="5098"/>
    <lineage>
        <taxon>Eukaryota</taxon>
        <taxon>Fungi</taxon>
        <taxon>Dikarya</taxon>
        <taxon>Ascomycota</taxon>
        <taxon>Pezizomycotina</taxon>
        <taxon>Eurotiomycetes</taxon>
        <taxon>Eurotiomycetidae</taxon>
        <taxon>Eurotiales</taxon>
        <taxon>Aspergillaceae</taxon>
        <taxon>Monascus</taxon>
    </lineage>
</organism>
<evidence type="ECO:0000313" key="3">
    <source>
        <dbReference type="EMBL" id="TQB69611.1"/>
    </source>
</evidence>
<feature type="transmembrane region" description="Helical" evidence="2">
    <location>
        <begin position="506"/>
        <end position="532"/>
    </location>
</feature>
<feature type="transmembrane region" description="Helical" evidence="2">
    <location>
        <begin position="200"/>
        <end position="223"/>
    </location>
</feature>
<feature type="transmembrane region" description="Helical" evidence="2">
    <location>
        <begin position="127"/>
        <end position="145"/>
    </location>
</feature>
<proteinExistence type="predicted"/>
<evidence type="ECO:0008006" key="5">
    <source>
        <dbReference type="Google" id="ProtNLM"/>
    </source>
</evidence>
<keyword evidence="2" id="KW-1133">Transmembrane helix</keyword>
<feature type="transmembrane region" description="Helical" evidence="2">
    <location>
        <begin position="452"/>
        <end position="473"/>
    </location>
</feature>
<sequence length="582" mass="65461">MNSNECFESQRDVLPWIETPIDERDGDPPHLYRHSDATPIELFFDLFFVANLSTFTATHEINNLEALGSYISFLGVIWFTWLQVTLFDIRFARDSVFERVCKAVQLAVMVGFASAGSRISTRVRDENVWAFQSLSVFLGVSRILLGIQYTVNIGLTHKKMRSSMKGLFTIAGTLLLLGIIHLSMYFVFRLENRTHLHIWTAWFVLFGFETWIVMAVSCVTPGIGFEETHLNVRMGLLTLIIIGEGVISVTRIVNKTVGPGGWTKWSFVHILGVTTNVYLVWQAYYDVSPRGILGKLRQQLWAQLHFSFHVVLILLLEGSQILALTLDVTLKLTYLAETILFVCEEPRPRPADGIRLLESTIDDMEIDYKRGGIDEKRAISQILDDLSSGPLCPVDETSPYTLDSDRADSLMGNVTAALFQSMGIAPSERRDIGQLSNDQLLRLYMKMMEFVYVYYFIVAALAMFHFAAFMLLARRHKRRLYMSIGVGVRVALAIFSASLISFTDHFALASSFMTSPTILYAFTFILLPGLLVDRVLDQLGLWREAGFGQDQKSETELKPLAGVQPADAESSGGIDTGDDFQA</sequence>
<dbReference type="AlphaFoldDB" id="A0A507QPP5"/>
<feature type="transmembrane region" description="Helical" evidence="2">
    <location>
        <begin position="70"/>
        <end position="91"/>
    </location>
</feature>
<feature type="transmembrane region" description="Helical" evidence="2">
    <location>
        <begin position="103"/>
        <end position="121"/>
    </location>
</feature>
<keyword evidence="4" id="KW-1185">Reference proteome</keyword>
<dbReference type="Proteomes" id="UP000319663">
    <property type="component" value="Unassembled WGS sequence"/>
</dbReference>
<gene>
    <name evidence="3" type="ORF">MPDQ_001606</name>
</gene>
<accession>A0A507QPP5</accession>
<feature type="transmembrane region" description="Helical" evidence="2">
    <location>
        <begin position="480"/>
        <end position="500"/>
    </location>
</feature>
<dbReference type="InterPro" id="IPR010640">
    <property type="entry name" value="Low_temperature_requirement_A"/>
</dbReference>
<feature type="transmembrane region" description="Helical" evidence="2">
    <location>
        <begin position="265"/>
        <end position="285"/>
    </location>
</feature>
<dbReference type="Pfam" id="PF06772">
    <property type="entry name" value="LtrA"/>
    <property type="match status" value="1"/>
</dbReference>
<protein>
    <recommendedName>
        <fullName evidence="5">Low temperature requirement A</fullName>
    </recommendedName>
</protein>
<keyword evidence="2" id="KW-0812">Transmembrane</keyword>
<evidence type="ECO:0000256" key="1">
    <source>
        <dbReference type="SAM" id="MobiDB-lite"/>
    </source>
</evidence>
<keyword evidence="2" id="KW-0472">Membrane</keyword>
<feature type="region of interest" description="Disordered" evidence="1">
    <location>
        <begin position="549"/>
        <end position="582"/>
    </location>
</feature>
<dbReference type="STRING" id="5098.A0A507QPP5"/>
<dbReference type="PANTHER" id="PTHR42101">
    <property type="entry name" value="CHROMOSOME 16, WHOLE GENOME SHOTGUN SEQUENCE"/>
    <property type="match status" value="1"/>
</dbReference>
<feature type="transmembrane region" description="Helical" evidence="2">
    <location>
        <begin position="235"/>
        <end position="253"/>
    </location>
</feature>
<dbReference type="EMBL" id="VIFY01000144">
    <property type="protein sequence ID" value="TQB69611.1"/>
    <property type="molecule type" value="Genomic_DNA"/>
</dbReference>
<comment type="caution">
    <text evidence="3">The sequence shown here is derived from an EMBL/GenBank/DDBJ whole genome shotgun (WGS) entry which is preliminary data.</text>
</comment>
<evidence type="ECO:0000256" key="2">
    <source>
        <dbReference type="SAM" id="Phobius"/>
    </source>
</evidence>
<dbReference type="PANTHER" id="PTHR42101:SF1">
    <property type="entry name" value="LOW TEMPERATURE REQUIREMENT A"/>
    <property type="match status" value="1"/>
</dbReference>
<reference evidence="3 4" key="1">
    <citation type="submission" date="2019-06" db="EMBL/GenBank/DDBJ databases">
        <title>Wine fermentation using esterase from Monascus purpureus.</title>
        <authorList>
            <person name="Geng C."/>
            <person name="Zhang Y."/>
        </authorList>
    </citation>
    <scope>NUCLEOTIDE SEQUENCE [LARGE SCALE GENOMIC DNA]</scope>
    <source>
        <strain evidence="3">HQ1</strain>
    </source>
</reference>
<name>A0A507QPP5_MONPU</name>
<evidence type="ECO:0000313" key="4">
    <source>
        <dbReference type="Proteomes" id="UP000319663"/>
    </source>
</evidence>